<evidence type="ECO:0000313" key="4">
    <source>
        <dbReference type="Proteomes" id="UP000593892"/>
    </source>
</evidence>
<keyword evidence="1" id="KW-0472">Membrane</keyword>
<dbReference type="InterPro" id="IPR028087">
    <property type="entry name" value="Tad_N"/>
</dbReference>
<gene>
    <name evidence="3" type="ORF">IRI77_19590</name>
</gene>
<dbReference type="InterPro" id="IPR036465">
    <property type="entry name" value="vWFA_dom_sf"/>
</dbReference>
<dbReference type="Pfam" id="PF13519">
    <property type="entry name" value="VWA_2"/>
    <property type="match status" value="1"/>
</dbReference>
<accession>A0A7S7NK56</accession>
<dbReference type="SUPFAM" id="SSF53300">
    <property type="entry name" value="vWA-like"/>
    <property type="match status" value="1"/>
</dbReference>
<dbReference type="Proteomes" id="UP000593892">
    <property type="component" value="Chromosome"/>
</dbReference>
<dbReference type="AlphaFoldDB" id="A0A7S7NK56"/>
<reference evidence="3 4" key="1">
    <citation type="submission" date="2020-10" db="EMBL/GenBank/DDBJ databases">
        <title>Complete genome sequence of Paludibaculum fermentans P105T, a facultatively anaerobic acidobacterium capable of dissimilatory Fe(III) reduction.</title>
        <authorList>
            <person name="Dedysh S.N."/>
            <person name="Beletsky A.V."/>
            <person name="Kulichevskaya I.S."/>
            <person name="Mardanov A.V."/>
            <person name="Ravin N.V."/>
        </authorList>
    </citation>
    <scope>NUCLEOTIDE SEQUENCE [LARGE SCALE GENOMIC DNA]</scope>
    <source>
        <strain evidence="3 4">P105</strain>
    </source>
</reference>
<sequence>MPSTNSAIVQGKRSRRWTARQKGIFLPLTAVLIAVLIPIVGLAVDAGVLFVLKTMISASADAAAIAAARNLSVGLTIADQTAAAQARAVDFFNANLKAGSFGTKNQAITVNVAESAYRTRTVTVTASVDAPQYFMRYLGFTTTHVVATGKASRRDVNLLLVLDRSGSMADTGTNGKPCTTMRNAATTFVNMFAEQRDRLGLVTFGGAWYLNFAPSMTFKTGSPSMLTRIAAITCSGGTGTGSALDAAYDQLVAINEPGTLNMIVLFTDGYANLFHASFPVKTRSDTRYGYSGGPTGCTSESSTCTMLPSTCTDANGDKYDRNSGQSSANYSAPNWNPNWTPTNLVGGLTQAAGDTYSLSTGATYGLIKEAASSATDVSDPLIAGSGCAFTSSATNVRRDVAYIPDTEIHGYSTTGYKAIATFTSGTYNGQKRPDVPMAVTGAGMNVADNIATTARSNSTLKPALYTIGLGSNGGVDHELLRRIANDPASPIYTDTQNTGMYAYAPTPTDLNYAFVRIASEILRIAQ</sequence>
<protein>
    <submittedName>
        <fullName evidence="3">VWA domain-containing protein</fullName>
    </submittedName>
</protein>
<feature type="domain" description="VWFA" evidence="2">
    <location>
        <begin position="157"/>
        <end position="272"/>
    </location>
</feature>
<proteinExistence type="predicted"/>
<keyword evidence="1" id="KW-0812">Transmembrane</keyword>
<dbReference type="EMBL" id="CP063849">
    <property type="protein sequence ID" value="QOY85054.1"/>
    <property type="molecule type" value="Genomic_DNA"/>
</dbReference>
<dbReference type="Pfam" id="PF13400">
    <property type="entry name" value="Tad"/>
    <property type="match status" value="1"/>
</dbReference>
<dbReference type="CDD" id="cd00198">
    <property type="entry name" value="vWFA"/>
    <property type="match status" value="1"/>
</dbReference>
<evidence type="ECO:0000256" key="1">
    <source>
        <dbReference type="SAM" id="Phobius"/>
    </source>
</evidence>
<dbReference type="InterPro" id="IPR002035">
    <property type="entry name" value="VWF_A"/>
</dbReference>
<dbReference type="PROSITE" id="PS50234">
    <property type="entry name" value="VWFA"/>
    <property type="match status" value="1"/>
</dbReference>
<keyword evidence="1" id="KW-1133">Transmembrane helix</keyword>
<name>A0A7S7NK56_PALFE</name>
<evidence type="ECO:0000313" key="3">
    <source>
        <dbReference type="EMBL" id="QOY85054.1"/>
    </source>
</evidence>
<evidence type="ECO:0000259" key="2">
    <source>
        <dbReference type="PROSITE" id="PS50234"/>
    </source>
</evidence>
<keyword evidence="4" id="KW-1185">Reference proteome</keyword>
<dbReference type="RefSeq" id="WP_194446724.1">
    <property type="nucleotide sequence ID" value="NZ_CP063849.1"/>
</dbReference>
<dbReference type="KEGG" id="pfer:IRI77_19590"/>
<dbReference type="SMART" id="SM00327">
    <property type="entry name" value="VWA"/>
    <property type="match status" value="1"/>
</dbReference>
<dbReference type="Gene3D" id="3.40.50.410">
    <property type="entry name" value="von Willebrand factor, type A domain"/>
    <property type="match status" value="1"/>
</dbReference>
<feature type="transmembrane region" description="Helical" evidence="1">
    <location>
        <begin position="24"/>
        <end position="52"/>
    </location>
</feature>
<organism evidence="3 4">
    <name type="scientific">Paludibaculum fermentans</name>
    <dbReference type="NCBI Taxonomy" id="1473598"/>
    <lineage>
        <taxon>Bacteria</taxon>
        <taxon>Pseudomonadati</taxon>
        <taxon>Acidobacteriota</taxon>
        <taxon>Terriglobia</taxon>
        <taxon>Bryobacterales</taxon>
        <taxon>Bryobacteraceae</taxon>
        <taxon>Paludibaculum</taxon>
    </lineage>
</organism>